<dbReference type="InterPro" id="IPR002589">
    <property type="entry name" value="Macro_dom"/>
</dbReference>
<dbReference type="PROSITE" id="PS51154">
    <property type="entry name" value="MACRO"/>
    <property type="match status" value="1"/>
</dbReference>
<sequence length="173" mass="19171">MGVLELLKGDITEMEVDAIVNAANKTLLGGGGVDGAIHRKAGPELLAECKKLNGCETGEAKITKGYNLKAKYVIHTVGPVYRDGKSGESRLLYNSFYNSLILAKKNGIKTIAFPAISTGVYGYPKEDAAKVSLRAIYDFISKEDWFEKIYIVLYDERTYQIFKNICEKNFKGE</sequence>
<dbReference type="EMBL" id="LGGX01000010">
    <property type="protein sequence ID" value="KUK86900.1"/>
    <property type="molecule type" value="Genomic_DNA"/>
</dbReference>
<gene>
    <name evidence="2" type="ORF">XE03_1118</name>
</gene>
<comment type="caution">
    <text evidence="2">The sequence shown here is derived from an EMBL/GenBank/DDBJ whole genome shotgun (WGS) entry which is preliminary data.</text>
</comment>
<dbReference type="PANTHER" id="PTHR11106">
    <property type="entry name" value="GANGLIOSIDE INDUCED DIFFERENTIATION ASSOCIATED PROTEIN 2-RELATED"/>
    <property type="match status" value="1"/>
</dbReference>
<dbReference type="SUPFAM" id="SSF52949">
    <property type="entry name" value="Macro domain-like"/>
    <property type="match status" value="1"/>
</dbReference>
<feature type="domain" description="Macro" evidence="1">
    <location>
        <begin position="1"/>
        <end position="170"/>
    </location>
</feature>
<dbReference type="InterPro" id="IPR043472">
    <property type="entry name" value="Macro_dom-like"/>
</dbReference>
<evidence type="ECO:0000259" key="1">
    <source>
        <dbReference type="PROSITE" id="PS51154"/>
    </source>
</evidence>
<dbReference type="Proteomes" id="UP000053467">
    <property type="component" value="Unassembled WGS sequence"/>
</dbReference>
<name>A0A101I1H1_UNCT6</name>
<dbReference type="SMART" id="SM00506">
    <property type="entry name" value="A1pp"/>
    <property type="match status" value="1"/>
</dbReference>
<evidence type="ECO:0000313" key="3">
    <source>
        <dbReference type="Proteomes" id="UP000053467"/>
    </source>
</evidence>
<evidence type="ECO:0000313" key="2">
    <source>
        <dbReference type="EMBL" id="KUK86900.1"/>
    </source>
</evidence>
<dbReference type="CDD" id="cd02908">
    <property type="entry name" value="Macro_OAADPr_deacetylase"/>
    <property type="match status" value="1"/>
</dbReference>
<dbReference type="NCBIfam" id="NF001664">
    <property type="entry name" value="PRK00431.1-6"/>
    <property type="match status" value="1"/>
</dbReference>
<dbReference type="PATRIC" id="fig|1635277.3.peg.1391"/>
<proteinExistence type="predicted"/>
<dbReference type="PANTHER" id="PTHR11106:SF27">
    <property type="entry name" value="MACRO DOMAIN-CONTAINING PROTEIN"/>
    <property type="match status" value="1"/>
</dbReference>
<dbReference type="AlphaFoldDB" id="A0A101I1H1"/>
<protein>
    <recommendedName>
        <fullName evidence="1">Macro domain-containing protein</fullName>
    </recommendedName>
</protein>
<accession>A0A101I1H1</accession>
<reference evidence="3" key="1">
    <citation type="journal article" date="2015" name="MBio">
        <title>Genome-Resolved Metagenomic Analysis Reveals Roles for Candidate Phyla and Other Microbial Community Members in Biogeochemical Transformations in Oil Reservoirs.</title>
        <authorList>
            <person name="Hu P."/>
            <person name="Tom L."/>
            <person name="Singh A."/>
            <person name="Thomas B.C."/>
            <person name="Baker B.J."/>
            <person name="Piceno Y.M."/>
            <person name="Andersen G.L."/>
            <person name="Banfield J.F."/>
        </authorList>
    </citation>
    <scope>NUCLEOTIDE SEQUENCE [LARGE SCALE GENOMIC DNA]</scope>
</reference>
<dbReference type="Gene3D" id="3.40.220.10">
    <property type="entry name" value="Leucine Aminopeptidase, subunit E, domain 1"/>
    <property type="match status" value="1"/>
</dbReference>
<organism evidence="2 3">
    <name type="scientific">candidate division TA06 bacterium 34_109</name>
    <dbReference type="NCBI Taxonomy" id="1635277"/>
    <lineage>
        <taxon>Bacteria</taxon>
        <taxon>Bacteria division TA06</taxon>
    </lineage>
</organism>
<dbReference type="Pfam" id="PF01661">
    <property type="entry name" value="Macro"/>
    <property type="match status" value="1"/>
</dbReference>